<dbReference type="EMBL" id="QPFP01000207">
    <property type="protein sequence ID" value="TEB19127.1"/>
    <property type="molecule type" value="Genomic_DNA"/>
</dbReference>
<evidence type="ECO:0000313" key="2">
    <source>
        <dbReference type="EMBL" id="TEB19127.1"/>
    </source>
</evidence>
<evidence type="ECO:0008006" key="4">
    <source>
        <dbReference type="Google" id="ProtNLM"/>
    </source>
</evidence>
<dbReference type="Proteomes" id="UP000298030">
    <property type="component" value="Unassembled WGS sequence"/>
</dbReference>
<gene>
    <name evidence="2" type="ORF">FA13DRAFT_1852993</name>
</gene>
<evidence type="ECO:0000313" key="3">
    <source>
        <dbReference type="Proteomes" id="UP000298030"/>
    </source>
</evidence>
<reference evidence="2 3" key="1">
    <citation type="journal article" date="2019" name="Nat. Ecol. Evol.">
        <title>Megaphylogeny resolves global patterns of mushroom evolution.</title>
        <authorList>
            <person name="Varga T."/>
            <person name="Krizsan K."/>
            <person name="Foldi C."/>
            <person name="Dima B."/>
            <person name="Sanchez-Garcia M."/>
            <person name="Sanchez-Ramirez S."/>
            <person name="Szollosi G.J."/>
            <person name="Szarkandi J.G."/>
            <person name="Papp V."/>
            <person name="Albert L."/>
            <person name="Andreopoulos W."/>
            <person name="Angelini C."/>
            <person name="Antonin V."/>
            <person name="Barry K.W."/>
            <person name="Bougher N.L."/>
            <person name="Buchanan P."/>
            <person name="Buyck B."/>
            <person name="Bense V."/>
            <person name="Catcheside P."/>
            <person name="Chovatia M."/>
            <person name="Cooper J."/>
            <person name="Damon W."/>
            <person name="Desjardin D."/>
            <person name="Finy P."/>
            <person name="Geml J."/>
            <person name="Haridas S."/>
            <person name="Hughes K."/>
            <person name="Justo A."/>
            <person name="Karasinski D."/>
            <person name="Kautmanova I."/>
            <person name="Kiss B."/>
            <person name="Kocsube S."/>
            <person name="Kotiranta H."/>
            <person name="LaButti K.M."/>
            <person name="Lechner B.E."/>
            <person name="Liimatainen K."/>
            <person name="Lipzen A."/>
            <person name="Lukacs Z."/>
            <person name="Mihaltcheva S."/>
            <person name="Morgado L.N."/>
            <person name="Niskanen T."/>
            <person name="Noordeloos M.E."/>
            <person name="Ohm R.A."/>
            <person name="Ortiz-Santana B."/>
            <person name="Ovrebo C."/>
            <person name="Racz N."/>
            <person name="Riley R."/>
            <person name="Savchenko A."/>
            <person name="Shiryaev A."/>
            <person name="Soop K."/>
            <person name="Spirin V."/>
            <person name="Szebenyi C."/>
            <person name="Tomsovsky M."/>
            <person name="Tulloss R.E."/>
            <person name="Uehling J."/>
            <person name="Grigoriev I.V."/>
            <person name="Vagvolgyi C."/>
            <person name="Papp T."/>
            <person name="Martin F.M."/>
            <person name="Miettinen O."/>
            <person name="Hibbett D.S."/>
            <person name="Nagy L.G."/>
        </authorList>
    </citation>
    <scope>NUCLEOTIDE SEQUENCE [LARGE SCALE GENOMIC DNA]</scope>
    <source>
        <strain evidence="2 3">FP101781</strain>
    </source>
</reference>
<dbReference type="AlphaFoldDB" id="A0A4Y7SC43"/>
<keyword evidence="3" id="KW-1185">Reference proteome</keyword>
<feature type="compositionally biased region" description="Basic and acidic residues" evidence="1">
    <location>
        <begin position="207"/>
        <end position="216"/>
    </location>
</feature>
<proteinExistence type="predicted"/>
<sequence>EQVNQVTYPGSQGLLCDLLWADPITNCGHETEQRDRPTRNFLPLQRNERLLLLLHVQCCTPVPRAQQPPLRNTRARSTRRWIHDAPQDTEEELPFSVHDLLGSQLPRRLQESWSGPEVREQEHYDPAVQLEPPPVLATELYGHVYLEFAFRWCQDHGHAPCRPERMLRRGARHRLRREDQRGTCCRADTPEERADQEQDPGCWQDAESLHLTERGSGKRNRA</sequence>
<protein>
    <recommendedName>
        <fullName evidence="4">Serine/threonine specific protein phosphatases domain-containing protein</fullName>
    </recommendedName>
</protein>
<comment type="caution">
    <text evidence="2">The sequence shown here is derived from an EMBL/GenBank/DDBJ whole genome shotgun (WGS) entry which is preliminary data.</text>
</comment>
<feature type="non-terminal residue" evidence="2">
    <location>
        <position position="1"/>
    </location>
</feature>
<name>A0A4Y7SC43_COPMI</name>
<organism evidence="2 3">
    <name type="scientific">Coprinellus micaceus</name>
    <name type="common">Glistening ink-cap mushroom</name>
    <name type="synonym">Coprinus micaceus</name>
    <dbReference type="NCBI Taxonomy" id="71717"/>
    <lineage>
        <taxon>Eukaryota</taxon>
        <taxon>Fungi</taxon>
        <taxon>Dikarya</taxon>
        <taxon>Basidiomycota</taxon>
        <taxon>Agaricomycotina</taxon>
        <taxon>Agaricomycetes</taxon>
        <taxon>Agaricomycetidae</taxon>
        <taxon>Agaricales</taxon>
        <taxon>Agaricineae</taxon>
        <taxon>Psathyrellaceae</taxon>
        <taxon>Coprinellus</taxon>
    </lineage>
</organism>
<feature type="region of interest" description="Disordered" evidence="1">
    <location>
        <begin position="172"/>
        <end position="222"/>
    </location>
</feature>
<evidence type="ECO:0000256" key="1">
    <source>
        <dbReference type="SAM" id="MobiDB-lite"/>
    </source>
</evidence>
<accession>A0A4Y7SC43</accession>
<feature type="non-terminal residue" evidence="2">
    <location>
        <position position="222"/>
    </location>
</feature>